<feature type="domain" description="Ferric siderophore reductase C-terminal" evidence="1">
    <location>
        <begin position="227"/>
        <end position="247"/>
    </location>
</feature>
<sequence length="262" mass="27095">MPLHRTAAAGPALAASAAIGPYFAWEAWSAGAGWHPFTDLLTASVAAQRVAVARSTLVSAFGLTEEDVPVRVVASVYFMGVAARLLSPPLGAAVAGGALPLATRANLWWRPVPAGPMPVAYGVVPALPTADLSPAEVASALVAGPLAETVTPLLELFRTAFLLSPQVLWGNVASALAGAVGVLADTMPRHAARAGEVLDHALTLAPLAGAGTVVRPDPEQARRFLVRSNCCLYYRIPGGGTCGDCVLTPEADRQRHWSSLLQ</sequence>
<dbReference type="GO" id="GO:0051537">
    <property type="term" value="F:2 iron, 2 sulfur cluster binding"/>
    <property type="evidence" value="ECO:0007669"/>
    <property type="project" value="InterPro"/>
</dbReference>
<organism evidence="2 3">
    <name type="scientific">Asanoa ferruginea</name>
    <dbReference type="NCBI Taxonomy" id="53367"/>
    <lineage>
        <taxon>Bacteria</taxon>
        <taxon>Bacillati</taxon>
        <taxon>Actinomycetota</taxon>
        <taxon>Actinomycetes</taxon>
        <taxon>Micromonosporales</taxon>
        <taxon>Micromonosporaceae</taxon>
        <taxon>Asanoa</taxon>
    </lineage>
</organism>
<dbReference type="AlphaFoldDB" id="A0A3D9ZX07"/>
<protein>
    <submittedName>
        <fullName evidence="2">FhuF-like iron-sulfur protein</fullName>
    </submittedName>
</protein>
<gene>
    <name evidence="2" type="ORF">DFJ67_4284</name>
</gene>
<keyword evidence="3" id="KW-1185">Reference proteome</keyword>
<comment type="caution">
    <text evidence="2">The sequence shown here is derived from an EMBL/GenBank/DDBJ whole genome shotgun (WGS) entry which is preliminary data.</text>
</comment>
<evidence type="ECO:0000313" key="3">
    <source>
        <dbReference type="Proteomes" id="UP000256913"/>
    </source>
</evidence>
<name>A0A3D9ZX07_9ACTN</name>
<dbReference type="InterPro" id="IPR024726">
    <property type="entry name" value="FhuF_C"/>
</dbReference>
<reference evidence="2 3" key="1">
    <citation type="submission" date="2018-08" db="EMBL/GenBank/DDBJ databases">
        <title>Sequencing the genomes of 1000 actinobacteria strains.</title>
        <authorList>
            <person name="Klenk H.-P."/>
        </authorList>
    </citation>
    <scope>NUCLEOTIDE SEQUENCE [LARGE SCALE GENOMIC DNA]</scope>
    <source>
        <strain evidence="2 3">DSM 44099</strain>
    </source>
</reference>
<dbReference type="Pfam" id="PF11575">
    <property type="entry name" value="FhuF_C"/>
    <property type="match status" value="1"/>
</dbReference>
<dbReference type="RefSeq" id="WP_239097368.1">
    <property type="nucleotide sequence ID" value="NZ_BONB01000036.1"/>
</dbReference>
<dbReference type="EMBL" id="QUMQ01000001">
    <property type="protein sequence ID" value="REF98270.1"/>
    <property type="molecule type" value="Genomic_DNA"/>
</dbReference>
<evidence type="ECO:0000313" key="2">
    <source>
        <dbReference type="EMBL" id="REF98270.1"/>
    </source>
</evidence>
<proteinExistence type="predicted"/>
<accession>A0A3D9ZX07</accession>
<dbReference type="Proteomes" id="UP000256913">
    <property type="component" value="Unassembled WGS sequence"/>
</dbReference>
<evidence type="ECO:0000259" key="1">
    <source>
        <dbReference type="Pfam" id="PF11575"/>
    </source>
</evidence>